<comment type="similarity">
    <text evidence="2">Belongs to the GOSR1 family.</text>
</comment>
<evidence type="ECO:0000256" key="3">
    <source>
        <dbReference type="ARBA" id="ARBA00022448"/>
    </source>
</evidence>
<dbReference type="InterPro" id="IPR023601">
    <property type="entry name" value="Golgi_SNAP_su1"/>
</dbReference>
<dbReference type="GO" id="GO:0005484">
    <property type="term" value="F:SNAP receptor activity"/>
    <property type="evidence" value="ECO:0007669"/>
    <property type="project" value="TreeGrafter"/>
</dbReference>
<dbReference type="GO" id="GO:0005801">
    <property type="term" value="C:cis-Golgi network"/>
    <property type="evidence" value="ECO:0007669"/>
    <property type="project" value="InterPro"/>
</dbReference>
<evidence type="ECO:0000256" key="2">
    <source>
        <dbReference type="ARBA" id="ARBA00008473"/>
    </source>
</evidence>
<gene>
    <name evidence="9" type="ORF">HK099_005390</name>
</gene>
<comment type="caution">
    <text evidence="9">The sequence shown here is derived from an EMBL/GenBank/DDBJ whole genome shotgun (WGS) entry which is preliminary data.</text>
</comment>
<protein>
    <recommendedName>
        <fullName evidence="11">Golgi SNAP receptor complex member 1</fullName>
    </recommendedName>
</protein>
<keyword evidence="3" id="KW-0813">Transport</keyword>
<dbReference type="GO" id="GO:0015031">
    <property type="term" value="P:protein transport"/>
    <property type="evidence" value="ECO:0007669"/>
    <property type="project" value="UniProtKB-KW"/>
</dbReference>
<dbReference type="AlphaFoldDB" id="A0AAD5TZB3"/>
<name>A0AAD5TZB3_9FUNG</name>
<dbReference type="GO" id="GO:0006888">
    <property type="term" value="P:endoplasmic reticulum to Golgi vesicle-mediated transport"/>
    <property type="evidence" value="ECO:0007669"/>
    <property type="project" value="InterPro"/>
</dbReference>
<keyword evidence="7" id="KW-0333">Golgi apparatus</keyword>
<dbReference type="PANTHER" id="PTHR21094:SF2">
    <property type="entry name" value="GOLGI SNAP RECEPTOR COMPLEX MEMBER 1"/>
    <property type="match status" value="1"/>
</dbReference>
<dbReference type="GO" id="GO:0000139">
    <property type="term" value="C:Golgi membrane"/>
    <property type="evidence" value="ECO:0007669"/>
    <property type="project" value="UniProtKB-SubCell"/>
</dbReference>
<keyword evidence="10" id="KW-1185">Reference proteome</keyword>
<keyword evidence="5" id="KW-0653">Protein transport</keyword>
<evidence type="ECO:0000313" key="9">
    <source>
        <dbReference type="EMBL" id="KAJ3217645.1"/>
    </source>
</evidence>
<evidence type="ECO:0000256" key="5">
    <source>
        <dbReference type="ARBA" id="ARBA00022927"/>
    </source>
</evidence>
<dbReference type="GO" id="GO:0048219">
    <property type="term" value="P:inter-Golgi cisterna vesicle-mediated transport"/>
    <property type="evidence" value="ECO:0007669"/>
    <property type="project" value="TreeGrafter"/>
</dbReference>
<evidence type="ECO:0000256" key="1">
    <source>
        <dbReference type="ARBA" id="ARBA00004409"/>
    </source>
</evidence>
<sequence>MQSSTPELNWDKLRKQGRLLEQEIDSRLSSFAKSISETYDEKELENLLHKLQNVVNNMAISIEQSSTPSQLHMLQRHRDILFDFEREFKKVKSNFRSIRDHNELLSGVGEEFNAYKSGNRSSSMQDYLLNERGKINNSHHQVDIVLE</sequence>
<evidence type="ECO:0000256" key="7">
    <source>
        <dbReference type="ARBA" id="ARBA00023034"/>
    </source>
</evidence>
<dbReference type="GO" id="GO:0006906">
    <property type="term" value="P:vesicle fusion"/>
    <property type="evidence" value="ECO:0007669"/>
    <property type="project" value="TreeGrafter"/>
</dbReference>
<comment type="subcellular location">
    <subcellularLocation>
        <location evidence="1">Golgi apparatus membrane</location>
        <topology evidence="1">Single-pass type IV membrane protein</topology>
    </subcellularLocation>
</comment>
<dbReference type="GO" id="GO:0005797">
    <property type="term" value="C:Golgi medial cisterna"/>
    <property type="evidence" value="ECO:0007669"/>
    <property type="project" value="TreeGrafter"/>
</dbReference>
<evidence type="ECO:0000313" key="10">
    <source>
        <dbReference type="Proteomes" id="UP001211065"/>
    </source>
</evidence>
<organism evidence="9 10">
    <name type="scientific">Clydaea vesicula</name>
    <dbReference type="NCBI Taxonomy" id="447962"/>
    <lineage>
        <taxon>Eukaryota</taxon>
        <taxon>Fungi</taxon>
        <taxon>Fungi incertae sedis</taxon>
        <taxon>Chytridiomycota</taxon>
        <taxon>Chytridiomycota incertae sedis</taxon>
        <taxon>Chytridiomycetes</taxon>
        <taxon>Lobulomycetales</taxon>
        <taxon>Lobulomycetaceae</taxon>
        <taxon>Clydaea</taxon>
    </lineage>
</organism>
<reference evidence="9" key="1">
    <citation type="submission" date="2020-05" db="EMBL/GenBank/DDBJ databases">
        <title>Phylogenomic resolution of chytrid fungi.</title>
        <authorList>
            <person name="Stajich J.E."/>
            <person name="Amses K."/>
            <person name="Simmons R."/>
            <person name="Seto K."/>
            <person name="Myers J."/>
            <person name="Bonds A."/>
            <person name="Quandt C.A."/>
            <person name="Barry K."/>
            <person name="Liu P."/>
            <person name="Grigoriev I."/>
            <person name="Longcore J.E."/>
            <person name="James T.Y."/>
        </authorList>
    </citation>
    <scope>NUCLEOTIDE SEQUENCE</scope>
    <source>
        <strain evidence="9">JEL0476</strain>
    </source>
</reference>
<dbReference type="EMBL" id="JADGJW010000416">
    <property type="protein sequence ID" value="KAJ3217645.1"/>
    <property type="molecule type" value="Genomic_DNA"/>
</dbReference>
<evidence type="ECO:0008006" key="11">
    <source>
        <dbReference type="Google" id="ProtNLM"/>
    </source>
</evidence>
<keyword evidence="6" id="KW-1133">Transmembrane helix</keyword>
<evidence type="ECO:0000256" key="6">
    <source>
        <dbReference type="ARBA" id="ARBA00022989"/>
    </source>
</evidence>
<accession>A0AAD5TZB3</accession>
<dbReference type="PANTHER" id="PTHR21094">
    <property type="entry name" value="GOS-28 SNARE- RELATED"/>
    <property type="match status" value="1"/>
</dbReference>
<dbReference type="GO" id="GO:0031201">
    <property type="term" value="C:SNARE complex"/>
    <property type="evidence" value="ECO:0007669"/>
    <property type="project" value="TreeGrafter"/>
</dbReference>
<keyword evidence="8" id="KW-0472">Membrane</keyword>
<keyword evidence="4" id="KW-0812">Transmembrane</keyword>
<dbReference type="Proteomes" id="UP001211065">
    <property type="component" value="Unassembled WGS sequence"/>
</dbReference>
<evidence type="ECO:0000256" key="4">
    <source>
        <dbReference type="ARBA" id="ARBA00022692"/>
    </source>
</evidence>
<evidence type="ECO:0000256" key="8">
    <source>
        <dbReference type="ARBA" id="ARBA00023136"/>
    </source>
</evidence>
<proteinExistence type="inferred from homology"/>